<protein>
    <submittedName>
        <fullName evidence="3">Uncharacterized protein</fullName>
    </submittedName>
</protein>
<dbReference type="PaxDb" id="537011-PREVCOP_06127"/>
<evidence type="ECO:0000313" key="3">
    <source>
        <dbReference type="EMBL" id="EFB34408.1"/>
    </source>
</evidence>
<gene>
    <name evidence="3" type="ORF">PREVCOP_06127</name>
</gene>
<dbReference type="AlphaFoldDB" id="D1PFW9"/>
<evidence type="ECO:0000256" key="2">
    <source>
        <dbReference type="SAM" id="SignalP"/>
    </source>
</evidence>
<dbReference type="EMBL" id="ACBX02000037">
    <property type="protein sequence ID" value="EFB34408.1"/>
    <property type="molecule type" value="Genomic_DNA"/>
</dbReference>
<comment type="caution">
    <text evidence="3">The sequence shown here is derived from an EMBL/GenBank/DDBJ whole genome shotgun (WGS) entry which is preliminary data.</text>
</comment>
<evidence type="ECO:0000313" key="4">
    <source>
        <dbReference type="Proteomes" id="UP000004477"/>
    </source>
</evidence>
<dbReference type="STRING" id="537011.PREVCOP_06127"/>
<sequence length="276" mass="29820">MKMKKIMLFVACSSLLLSSCDTYTGSGAYAGATFGSILGSAIGGLSGGPRGSDMGTIIGMAGGAAVGAAIGSQADQKSQQQRESVYRDRSHRDHHSHQDGVYQQSSPVYSNDEIFDSTNSGDDRIYDFNDRDYTGSYSAQQPVATISSSTLEELGQNYAYSSSLEIMNARFVDSNEDNTLNRNETAKVIFEIRNNGAHTLYDVVPTVIETTGNKHIFISPRVHVESIAPGHVIRYTAMVKADNRLKNGTACFCVSVIQGGKTISKVNQFDIPTKSR</sequence>
<accession>D1PFW9</accession>
<evidence type="ECO:0000256" key="1">
    <source>
        <dbReference type="SAM" id="MobiDB-lite"/>
    </source>
</evidence>
<feature type="chain" id="PRO_5003026288" evidence="2">
    <location>
        <begin position="20"/>
        <end position="276"/>
    </location>
</feature>
<feature type="signal peptide" evidence="2">
    <location>
        <begin position="1"/>
        <end position="19"/>
    </location>
</feature>
<keyword evidence="4" id="KW-1185">Reference proteome</keyword>
<proteinExistence type="predicted"/>
<keyword evidence="2" id="KW-0732">Signal</keyword>
<reference evidence="3" key="1">
    <citation type="submission" date="2009-11" db="EMBL/GenBank/DDBJ databases">
        <authorList>
            <person name="Weinstock G."/>
            <person name="Sodergren E."/>
            <person name="Clifton S."/>
            <person name="Fulton L."/>
            <person name="Fulton B."/>
            <person name="Courtney L."/>
            <person name="Fronick C."/>
            <person name="Harrison M."/>
            <person name="Strong C."/>
            <person name="Farmer C."/>
            <person name="Delahaunty K."/>
            <person name="Markovic C."/>
            <person name="Hall O."/>
            <person name="Minx P."/>
            <person name="Tomlinson C."/>
            <person name="Mitreva M."/>
            <person name="Nelson J."/>
            <person name="Hou S."/>
            <person name="Wollam A."/>
            <person name="Pepin K.H."/>
            <person name="Johnson M."/>
            <person name="Bhonagiri V."/>
            <person name="Nash W.E."/>
            <person name="Warren W."/>
            <person name="Chinwalla A."/>
            <person name="Mardis E.R."/>
            <person name="Wilson R.K."/>
        </authorList>
    </citation>
    <scope>NUCLEOTIDE SEQUENCE [LARGE SCALE GENOMIC DNA]</scope>
    <source>
        <strain evidence="3">DSM 18205</strain>
    </source>
</reference>
<dbReference type="HOGENOM" id="CLU_087597_0_0_10"/>
<organism evidence="3 4">
    <name type="scientific">Segatella copri DSM 18205</name>
    <dbReference type="NCBI Taxonomy" id="537011"/>
    <lineage>
        <taxon>Bacteria</taxon>
        <taxon>Pseudomonadati</taxon>
        <taxon>Bacteroidota</taxon>
        <taxon>Bacteroidia</taxon>
        <taxon>Bacteroidales</taxon>
        <taxon>Prevotellaceae</taxon>
        <taxon>Segatella</taxon>
    </lineage>
</organism>
<feature type="region of interest" description="Disordered" evidence="1">
    <location>
        <begin position="70"/>
        <end position="127"/>
    </location>
</feature>
<dbReference type="Proteomes" id="UP000004477">
    <property type="component" value="Unassembled WGS sequence"/>
</dbReference>
<dbReference type="PROSITE" id="PS51257">
    <property type="entry name" value="PROKAR_LIPOPROTEIN"/>
    <property type="match status" value="1"/>
</dbReference>
<name>D1PFW9_9BACT</name>